<name>A0ABT7FLV2_9CORY</name>
<feature type="region of interest" description="Disordered" evidence="1">
    <location>
        <begin position="338"/>
        <end position="435"/>
    </location>
</feature>
<evidence type="ECO:0000259" key="2">
    <source>
        <dbReference type="Pfam" id="PF18202"/>
    </source>
</evidence>
<evidence type="ECO:0000313" key="4">
    <source>
        <dbReference type="Proteomes" id="UP001239414"/>
    </source>
</evidence>
<proteinExistence type="predicted"/>
<protein>
    <submittedName>
        <fullName evidence="3">VaFE repeat-containing surface-anchored protein</fullName>
    </submittedName>
</protein>
<dbReference type="InterPro" id="IPR041100">
    <property type="entry name" value="TQ"/>
</dbReference>
<feature type="region of interest" description="Disordered" evidence="1">
    <location>
        <begin position="137"/>
        <end position="182"/>
    </location>
</feature>
<reference evidence="3 4" key="1">
    <citation type="submission" date="2023-05" db="EMBL/GenBank/DDBJ databases">
        <title>Metabolic capabilities are highly conserved among human nasal-associated Corynebacterium species in pangenomic analyses.</title>
        <authorList>
            <person name="Tran T.H."/>
            <person name="Roberts A.Q."/>
            <person name="Escapa I.F."/>
            <person name="Gao W."/>
            <person name="Conlan S."/>
            <person name="Kong H."/>
            <person name="Segre J.A."/>
            <person name="Kelly M.S."/>
            <person name="Lemon K.P."/>
        </authorList>
    </citation>
    <scope>NUCLEOTIDE SEQUENCE [LARGE SCALE GENOMIC DNA]</scope>
    <source>
        <strain evidence="3 4">KPL3802</strain>
    </source>
</reference>
<dbReference type="Pfam" id="PF18202">
    <property type="entry name" value="TQ"/>
    <property type="match status" value="2"/>
</dbReference>
<feature type="compositionally biased region" description="Basic and acidic residues" evidence="1">
    <location>
        <begin position="139"/>
        <end position="166"/>
    </location>
</feature>
<feature type="compositionally biased region" description="Basic and acidic residues" evidence="1">
    <location>
        <begin position="338"/>
        <end position="359"/>
    </location>
</feature>
<feature type="region of interest" description="Disordered" evidence="1">
    <location>
        <begin position="1"/>
        <end position="54"/>
    </location>
</feature>
<feature type="domain" description="T-Q ester bond containing" evidence="2">
    <location>
        <begin position="177"/>
        <end position="303"/>
    </location>
</feature>
<gene>
    <name evidence="3" type="ORF">QPX34_00805</name>
</gene>
<dbReference type="Gene3D" id="2.60.40.3930">
    <property type="match status" value="2"/>
</dbReference>
<dbReference type="RefSeq" id="WP_284612414.1">
    <property type="nucleotide sequence ID" value="NZ_JASNUO010000001.1"/>
</dbReference>
<accession>A0ABT7FLV2</accession>
<comment type="caution">
    <text evidence="3">The sequence shown here is derived from an EMBL/GenBank/DDBJ whole genome shotgun (WGS) entry which is preliminary data.</text>
</comment>
<feature type="compositionally biased region" description="Pro residues" evidence="1">
    <location>
        <begin position="23"/>
        <end position="36"/>
    </location>
</feature>
<dbReference type="NCBIfam" id="NF033903">
    <property type="entry name" value="VaFE_rpt"/>
    <property type="match status" value="2"/>
</dbReference>
<evidence type="ECO:0000313" key="3">
    <source>
        <dbReference type="EMBL" id="MDK4246564.1"/>
    </source>
</evidence>
<dbReference type="EMBL" id="JASNUO010000001">
    <property type="protein sequence ID" value="MDK4246564.1"/>
    <property type="molecule type" value="Genomic_DNA"/>
</dbReference>
<evidence type="ECO:0000256" key="1">
    <source>
        <dbReference type="SAM" id="MobiDB-lite"/>
    </source>
</evidence>
<dbReference type="Proteomes" id="UP001239414">
    <property type="component" value="Unassembled WGS sequence"/>
</dbReference>
<feature type="domain" description="T-Q ester bond containing" evidence="2">
    <location>
        <begin position="43"/>
        <end position="169"/>
    </location>
</feature>
<organism evidence="3 4">
    <name type="scientific">Corynebacterium accolens</name>
    <dbReference type="NCBI Taxonomy" id="38284"/>
    <lineage>
        <taxon>Bacteria</taxon>
        <taxon>Bacillati</taxon>
        <taxon>Actinomycetota</taxon>
        <taxon>Actinomycetes</taxon>
        <taxon>Mycobacteriales</taxon>
        <taxon>Corynebacteriaceae</taxon>
        <taxon>Corynebacterium</taxon>
    </lineage>
</organism>
<feature type="compositionally biased region" description="Polar residues" evidence="1">
    <location>
        <begin position="366"/>
        <end position="377"/>
    </location>
</feature>
<feature type="region of interest" description="Disordered" evidence="1">
    <location>
        <begin position="270"/>
        <end position="319"/>
    </location>
</feature>
<feature type="compositionally biased region" description="Basic and acidic residues" evidence="1">
    <location>
        <begin position="273"/>
        <end position="300"/>
    </location>
</feature>
<keyword evidence="4" id="KW-1185">Reference proteome</keyword>
<sequence length="435" mass="46122">MPVDQPGLPGNREKPTDEETPVPDEPATPTPVPPSSEPSEKTPEISTNADFAEGSHEVVANSTVVDTVTYEGLVPGKQYTLSAELISKADGKTVLGKGEKTFTPAESAGTEDVTITVNDDVTEPVEAAVAFEELTSTEVNDKGEDTPDVEKPNKVAEHKDITDKDQTVTSKGSKKGPEISTNADFAEGSHEIVAGAEIIDAVSYEGLVPGKEYTLSAELISKEDGTTVLGKGEKTFTPAAANGTEDVTITVNDDVTEPVEAAVAFEELTSTEVNDKGEDTPDVEKPNKVAEHKEIDDKDQTVTSEECDNPGDKPNKGKIPWWAILIPGIGLGKIIHDHRHEGDHDQPKDHHKDHPKGSSEDEQNGESEQQSKGNGDNHTPGKTDEDQPGEAGQSVQDHVPGKTGTPLPADAGRTEIKSVPSGATELDPGVQGYIK</sequence>